<evidence type="ECO:0000256" key="1">
    <source>
        <dbReference type="ARBA" id="ARBA00004571"/>
    </source>
</evidence>
<dbReference type="AlphaFoldDB" id="D3PEA6"/>
<evidence type="ECO:0000256" key="6">
    <source>
        <dbReference type="ARBA" id="ARBA00023136"/>
    </source>
</evidence>
<name>D3PEA6_DEFDS</name>
<evidence type="ECO:0000256" key="7">
    <source>
        <dbReference type="ARBA" id="ARBA00023237"/>
    </source>
</evidence>
<dbReference type="HOGENOM" id="CLU_035981_2_1_0"/>
<dbReference type="KEGG" id="ddf:DEFDS_1469"/>
<evidence type="ECO:0000256" key="5">
    <source>
        <dbReference type="ARBA" id="ARBA00022729"/>
    </source>
</evidence>
<proteinExistence type="inferred from homology"/>
<evidence type="ECO:0000313" key="10">
    <source>
        <dbReference type="Proteomes" id="UP000001520"/>
    </source>
</evidence>
<evidence type="ECO:0000256" key="8">
    <source>
        <dbReference type="SAM" id="SignalP"/>
    </source>
</evidence>
<keyword evidence="10" id="KW-1185">Reference proteome</keyword>
<accession>D3PEA6</accession>
<keyword evidence="5 8" id="KW-0732">Signal</keyword>
<organism evidence="9 10">
    <name type="scientific">Deferribacter desulfuricans (strain DSM 14783 / JCM 11476 / NBRC 101012 / SSM1)</name>
    <dbReference type="NCBI Taxonomy" id="639282"/>
    <lineage>
        <taxon>Bacteria</taxon>
        <taxon>Pseudomonadati</taxon>
        <taxon>Deferribacterota</taxon>
        <taxon>Deferribacteres</taxon>
        <taxon>Deferribacterales</taxon>
        <taxon>Deferribacteraceae</taxon>
        <taxon>Deferribacter</taxon>
    </lineage>
</organism>
<reference evidence="9 10" key="1">
    <citation type="journal article" date="2010" name="DNA Res.">
        <title>Bacterial lifestyle in a deep-sea hydrothermal vent chimney revealed by the genome sequence of the thermophilic bacterium Deferribacter desulfuricans SSM1.</title>
        <authorList>
            <person name="Takaki Y."/>
            <person name="Shimamura S."/>
            <person name="Nakagawa S."/>
            <person name="Fukuhara Y."/>
            <person name="Horikawa H."/>
            <person name="Ankai A."/>
            <person name="Harada T."/>
            <person name="Hosoyama A."/>
            <person name="Oguchi A."/>
            <person name="Fukui S."/>
            <person name="Fujita N."/>
            <person name="Takami H."/>
            <person name="Takai K."/>
        </authorList>
    </citation>
    <scope>NUCLEOTIDE SEQUENCE [LARGE SCALE GENOMIC DNA]</scope>
    <source>
        <strain evidence="10">DSM 14783 / JCM 11476 / NBRC 101012 / SSM1</strain>
    </source>
</reference>
<dbReference type="InterPro" id="IPR005017">
    <property type="entry name" value="OMPP1/FadL/TodX"/>
</dbReference>
<dbReference type="EMBL" id="AP011529">
    <property type="protein sequence ID" value="BAI80929.1"/>
    <property type="molecule type" value="Genomic_DNA"/>
</dbReference>
<dbReference type="PANTHER" id="PTHR35093">
    <property type="entry name" value="OUTER MEMBRANE PROTEIN NMB0088-RELATED"/>
    <property type="match status" value="1"/>
</dbReference>
<comment type="subcellular location">
    <subcellularLocation>
        <location evidence="1">Cell outer membrane</location>
        <topology evidence="1">Multi-pass membrane protein</topology>
    </subcellularLocation>
</comment>
<gene>
    <name evidence="9" type="ordered locus">DEFDS_1469</name>
</gene>
<dbReference type="Gene3D" id="2.40.160.60">
    <property type="entry name" value="Outer membrane protein transport protein (OMPP1/FadL/TodX)"/>
    <property type="match status" value="1"/>
</dbReference>
<feature type="signal peptide" evidence="8">
    <location>
        <begin position="1"/>
        <end position="20"/>
    </location>
</feature>
<evidence type="ECO:0000313" key="9">
    <source>
        <dbReference type="EMBL" id="BAI80929.1"/>
    </source>
</evidence>
<dbReference type="STRING" id="639282.DEFDS_1469"/>
<keyword evidence="6" id="KW-0472">Membrane</keyword>
<dbReference type="SUPFAM" id="SSF56935">
    <property type="entry name" value="Porins"/>
    <property type="match status" value="1"/>
</dbReference>
<comment type="similarity">
    <text evidence="2">Belongs to the OmpP1/FadL family.</text>
</comment>
<protein>
    <submittedName>
        <fullName evidence="9">Long-chain fatty acid transport protein</fullName>
    </submittedName>
</protein>
<keyword evidence="7" id="KW-0998">Cell outer membrane</keyword>
<dbReference type="Proteomes" id="UP000001520">
    <property type="component" value="Chromosome"/>
</dbReference>
<dbReference type="Pfam" id="PF03349">
    <property type="entry name" value="Toluene_X"/>
    <property type="match status" value="1"/>
</dbReference>
<feature type="chain" id="PRO_5003048137" evidence="8">
    <location>
        <begin position="21"/>
        <end position="428"/>
    </location>
</feature>
<dbReference type="GO" id="GO:0009279">
    <property type="term" value="C:cell outer membrane"/>
    <property type="evidence" value="ECO:0007669"/>
    <property type="project" value="UniProtKB-SubCell"/>
</dbReference>
<dbReference type="GO" id="GO:0015483">
    <property type="term" value="F:long-chain fatty acid transporting porin activity"/>
    <property type="evidence" value="ECO:0007669"/>
    <property type="project" value="TreeGrafter"/>
</dbReference>
<evidence type="ECO:0000256" key="2">
    <source>
        <dbReference type="ARBA" id="ARBA00008163"/>
    </source>
</evidence>
<keyword evidence="3" id="KW-1134">Transmembrane beta strand</keyword>
<dbReference type="PANTHER" id="PTHR35093:SF8">
    <property type="entry name" value="OUTER MEMBRANE PROTEIN NMB0088-RELATED"/>
    <property type="match status" value="1"/>
</dbReference>
<dbReference type="eggNOG" id="COG2067">
    <property type="taxonomic scope" value="Bacteria"/>
</dbReference>
<sequence>MKKLLVFLSISLFLAISSFAGNVDTFGIGSKATALGGAFSAYADDPFAVYYNPAGLTQIKRVTLSAGAHIIDPTLKAYDWDAKGGDGNTLPVKDFEDESDTLIAPHIGAAVPLTDKLVFGVALYAPWGLHVKWDDDPAKNPGAYNSFESYYVRVVVSPTIAYKFSDKFSLGFGVSLGRSDSGTQRRVYAPSIPYLHNRTLKSKFEDDSNYSYNIGIMYKPVNSLTFGLTYRSKTDTDFDGWVELDGVQKVDATTEVDHPDQIQFGVRYAPHKRVSLEADVVWTRWSIIDDYTVKFKQPLLGKTSETFVRDWNDTRQVRVGIEYKVSDLLTLRGGYFYDPSPIPDDTFDIVWPDADKKTYSIGAGLNFGKLSVDLVFQYIVAETKRYVGGESDEMNNSYADPVTGNPGEVSMSAKGHLYGYGITFNYKF</sequence>
<dbReference type="RefSeq" id="WP_013008175.1">
    <property type="nucleotide sequence ID" value="NC_013939.1"/>
</dbReference>
<keyword evidence="4" id="KW-0812">Transmembrane</keyword>
<evidence type="ECO:0000256" key="4">
    <source>
        <dbReference type="ARBA" id="ARBA00022692"/>
    </source>
</evidence>
<evidence type="ECO:0000256" key="3">
    <source>
        <dbReference type="ARBA" id="ARBA00022452"/>
    </source>
</evidence>
<dbReference type="OrthoDB" id="9809992at2"/>